<keyword evidence="1" id="KW-0812">Transmembrane</keyword>
<evidence type="ECO:0000313" key="2">
    <source>
        <dbReference type="EMBL" id="TWS24960.1"/>
    </source>
</evidence>
<keyword evidence="3" id="KW-1185">Reference proteome</keyword>
<dbReference type="Proteomes" id="UP000319792">
    <property type="component" value="Unassembled WGS sequence"/>
</dbReference>
<name>A0A5C5RQQ5_9ACTN</name>
<dbReference type="EMBL" id="VIGV01000002">
    <property type="protein sequence ID" value="TWS24960.1"/>
    <property type="molecule type" value="Genomic_DNA"/>
</dbReference>
<protein>
    <submittedName>
        <fullName evidence="2">Uncharacterized protein</fullName>
    </submittedName>
</protein>
<dbReference type="AlphaFoldDB" id="A0A5C5RQQ5"/>
<accession>A0A5C5RQQ5</accession>
<gene>
    <name evidence="2" type="ORF">FK268_06900</name>
</gene>
<evidence type="ECO:0000256" key="1">
    <source>
        <dbReference type="SAM" id="Phobius"/>
    </source>
</evidence>
<feature type="transmembrane region" description="Helical" evidence="1">
    <location>
        <begin position="131"/>
        <end position="156"/>
    </location>
</feature>
<reference evidence="2 3" key="2">
    <citation type="submission" date="2019-08" db="EMBL/GenBank/DDBJ databases">
        <title>Tsukamurella conjunctivitidis sp. nov., Tsukamurella assacharolytica sp. nov. and Tsukamurella sputae sp. nov. isolated from patients with conjunctivitis, bacteraemia (lymphoma) and respiratory infection (sputum) in Hong Kong.</title>
        <authorList>
            <person name="Fok K.M.N."/>
            <person name="Fong J.Y.H."/>
        </authorList>
    </citation>
    <scope>NUCLEOTIDE SEQUENCE [LARGE SCALE GENOMIC DNA]</scope>
    <source>
        <strain evidence="2 3">HKU70</strain>
    </source>
</reference>
<proteinExistence type="predicted"/>
<evidence type="ECO:0000313" key="3">
    <source>
        <dbReference type="Proteomes" id="UP000319792"/>
    </source>
</evidence>
<sequence length="186" mass="20266">MDEVVGRLSDAARGTGFSVTPLPDGSVSVVSSDNGVVVVPDRPERRYRLEAPLPMTTDSGVVHESWSQVGPGPRGAAGGFVGKQWIGRFSLAYDPKTRKWLADPSGRIDEFVRGALDPSGWKREWTRSDRIVTACVVAVLLLCVLLWVGVTAALAAAFDSGWVWAISALMLGYGAFMFWWGQIRRQ</sequence>
<dbReference type="OrthoDB" id="973788at2"/>
<keyword evidence="1" id="KW-0472">Membrane</keyword>
<comment type="caution">
    <text evidence="2">The sequence shown here is derived from an EMBL/GenBank/DDBJ whole genome shotgun (WGS) entry which is preliminary data.</text>
</comment>
<reference evidence="2 3" key="1">
    <citation type="submission" date="2019-06" db="EMBL/GenBank/DDBJ databases">
        <authorList>
            <person name="Teng J.L.L."/>
            <person name="Lee H.H."/>
            <person name="Lau S.K.P."/>
            <person name="Woo P.C.Y."/>
        </authorList>
    </citation>
    <scope>NUCLEOTIDE SEQUENCE [LARGE SCALE GENOMIC DNA]</scope>
    <source>
        <strain evidence="2 3">HKU70</strain>
    </source>
</reference>
<keyword evidence="1" id="KW-1133">Transmembrane helix</keyword>
<feature type="transmembrane region" description="Helical" evidence="1">
    <location>
        <begin position="162"/>
        <end position="181"/>
    </location>
</feature>
<organism evidence="2 3">
    <name type="scientific">Tsukamurella sputi</name>
    <dbReference type="NCBI Taxonomy" id="2591848"/>
    <lineage>
        <taxon>Bacteria</taxon>
        <taxon>Bacillati</taxon>
        <taxon>Actinomycetota</taxon>
        <taxon>Actinomycetes</taxon>
        <taxon>Mycobacteriales</taxon>
        <taxon>Tsukamurellaceae</taxon>
        <taxon>Tsukamurella</taxon>
    </lineage>
</organism>
<dbReference type="RefSeq" id="WP_146432538.1">
    <property type="nucleotide sequence ID" value="NZ_VIGV01000002.1"/>
</dbReference>